<comment type="caution">
    <text evidence="9">The sequence shown here is derived from an EMBL/GenBank/DDBJ whole genome shotgun (WGS) entry which is preliminary data.</text>
</comment>
<feature type="compositionally biased region" description="Low complexity" evidence="7">
    <location>
        <begin position="88"/>
        <end position="99"/>
    </location>
</feature>
<dbReference type="Proteomes" id="UP001221757">
    <property type="component" value="Unassembled WGS sequence"/>
</dbReference>
<feature type="domain" description="Zn(2)-C6 fungal-type" evidence="8">
    <location>
        <begin position="163"/>
        <end position="195"/>
    </location>
</feature>
<feature type="region of interest" description="Disordered" evidence="7">
    <location>
        <begin position="231"/>
        <end position="265"/>
    </location>
</feature>
<name>A0AAD7GX30_MYCRO</name>
<dbReference type="PROSITE" id="PS00463">
    <property type="entry name" value="ZN2_CY6_FUNGAL_1"/>
    <property type="match status" value="1"/>
</dbReference>
<dbReference type="InterPro" id="IPR036864">
    <property type="entry name" value="Zn2-C6_fun-type_DNA-bd_sf"/>
</dbReference>
<dbReference type="InterPro" id="IPR001138">
    <property type="entry name" value="Zn2Cys6_DnaBD"/>
</dbReference>
<dbReference type="GO" id="GO:0000981">
    <property type="term" value="F:DNA-binding transcription factor activity, RNA polymerase II-specific"/>
    <property type="evidence" value="ECO:0007669"/>
    <property type="project" value="InterPro"/>
</dbReference>
<keyword evidence="2" id="KW-0479">Metal-binding</keyword>
<dbReference type="EMBL" id="JARKIE010000006">
    <property type="protein sequence ID" value="KAJ7706940.1"/>
    <property type="molecule type" value="Genomic_DNA"/>
</dbReference>
<feature type="region of interest" description="Disordered" evidence="7">
    <location>
        <begin position="760"/>
        <end position="782"/>
    </location>
</feature>
<evidence type="ECO:0000313" key="9">
    <source>
        <dbReference type="EMBL" id="KAJ7706940.1"/>
    </source>
</evidence>
<dbReference type="SUPFAM" id="SSF57701">
    <property type="entry name" value="Zn2/Cys6 DNA-binding domain"/>
    <property type="match status" value="1"/>
</dbReference>
<comment type="subcellular location">
    <subcellularLocation>
        <location evidence="1">Nucleus</location>
    </subcellularLocation>
</comment>
<feature type="compositionally biased region" description="Low complexity" evidence="7">
    <location>
        <begin position="240"/>
        <end position="253"/>
    </location>
</feature>
<keyword evidence="5" id="KW-0804">Transcription</keyword>
<sequence>MPMSPYSYPSYYSPPRHFASLSYSDPLPYAHQEISLSPQDHLHSHSMSNHSMQPPPSPSIPIDPALSLYPPYYHAYPPQHQQHVPAHLSLPHSYSSPSSQGSDTIGTPPMYPASANANGKRPGSAVSHGTSKKARKDEDDEPQSPMADRDEGGKAKPTRGSRACTVCRRLKMKCVGAEQGPPCKRCIAGNHECIFEESNRGKRSSKKHELLTRSLRKMERTLDTVLRSIGNPSLASGMISRSPSPSPQATTTSALLANSPSPPPSVPLFIRNRPGSPKLHSLPDNSLNPLGLLAEASLANRRAHASYPSGLVARSTQPGENKVGVASDNYFKPGPISILPLRRLMIERQVQPEMLSFVSTDEVVALFNIYFEHINMHCNLLDADFHTPSLVCSRSPFLLTTICAISSKFYDGNAELHPKLTDMAKKLAFSVPARGYKSLEIVQAYLLLALYGCGAVERYEQDKTWLLLGMAIRMATDLNLHRKTSTVGSDESEDGRARDYEVHNRERTWLLCFCLDRSFSAQMGKPYSIREDFVIRNSQQWARAPVAIATDAGLAGYVDLQRIISRSLDLLYSGTDTASGMLENCDYLLIIKTFETQVLASRQHWESVAATIAEQSTPPWYEYRSYMAQFYYNYTMLVLNSFGLQNALERAPLNIGHFFSRCHSSAIACAVLVRDHLGPRGFMKYSPDSHFVQTSYAVLSLLKFIRPEFQAFLEHEQQTIALVKDVADVLDNISANALHTPALYSKFLRALISARLEPATANANPESKPPSRGSPAQQDIPHPQFSVSPPLAAFGVGADTKGAGAFTLNEFQFDGEMGPVADMSTFPPTMAPTPSEDSMGALTMDNILSNGFWDSMLVPGYNTMEGLSGGFVFGAGGSGLITPHLGQTPLHSGSNTPARGAQNVLTQMNINAAFRQQDGAKVDA</sequence>
<dbReference type="AlphaFoldDB" id="A0AAD7GX30"/>
<dbReference type="PANTHER" id="PTHR31845">
    <property type="entry name" value="FINGER DOMAIN PROTEIN, PUTATIVE-RELATED"/>
    <property type="match status" value="1"/>
</dbReference>
<dbReference type="CDD" id="cd12148">
    <property type="entry name" value="fungal_TF_MHR"/>
    <property type="match status" value="1"/>
</dbReference>
<dbReference type="GO" id="GO:0006351">
    <property type="term" value="P:DNA-templated transcription"/>
    <property type="evidence" value="ECO:0007669"/>
    <property type="project" value="InterPro"/>
</dbReference>
<evidence type="ECO:0000256" key="3">
    <source>
        <dbReference type="ARBA" id="ARBA00023015"/>
    </source>
</evidence>
<reference evidence="9" key="1">
    <citation type="submission" date="2023-03" db="EMBL/GenBank/DDBJ databases">
        <title>Massive genome expansion in bonnet fungi (Mycena s.s.) driven by repeated elements and novel gene families across ecological guilds.</title>
        <authorList>
            <consortium name="Lawrence Berkeley National Laboratory"/>
            <person name="Harder C.B."/>
            <person name="Miyauchi S."/>
            <person name="Viragh M."/>
            <person name="Kuo A."/>
            <person name="Thoen E."/>
            <person name="Andreopoulos B."/>
            <person name="Lu D."/>
            <person name="Skrede I."/>
            <person name="Drula E."/>
            <person name="Henrissat B."/>
            <person name="Morin E."/>
            <person name="Kohler A."/>
            <person name="Barry K."/>
            <person name="LaButti K."/>
            <person name="Morin E."/>
            <person name="Salamov A."/>
            <person name="Lipzen A."/>
            <person name="Mereny Z."/>
            <person name="Hegedus B."/>
            <person name="Baldrian P."/>
            <person name="Stursova M."/>
            <person name="Weitz H."/>
            <person name="Taylor A."/>
            <person name="Grigoriev I.V."/>
            <person name="Nagy L.G."/>
            <person name="Martin F."/>
            <person name="Kauserud H."/>
        </authorList>
    </citation>
    <scope>NUCLEOTIDE SEQUENCE</scope>
    <source>
        <strain evidence="9">CBHHK067</strain>
    </source>
</reference>
<dbReference type="CDD" id="cd00067">
    <property type="entry name" value="GAL4"/>
    <property type="match status" value="1"/>
</dbReference>
<keyword evidence="4" id="KW-0238">DNA-binding</keyword>
<proteinExistence type="predicted"/>
<dbReference type="InterPro" id="IPR007219">
    <property type="entry name" value="XnlR_reg_dom"/>
</dbReference>
<evidence type="ECO:0000256" key="1">
    <source>
        <dbReference type="ARBA" id="ARBA00004123"/>
    </source>
</evidence>
<dbReference type="GO" id="GO:0008270">
    <property type="term" value="F:zinc ion binding"/>
    <property type="evidence" value="ECO:0007669"/>
    <property type="project" value="InterPro"/>
</dbReference>
<dbReference type="InterPro" id="IPR051089">
    <property type="entry name" value="prtT"/>
</dbReference>
<keyword evidence="6" id="KW-0539">Nucleus</keyword>
<dbReference type="GO" id="GO:0000976">
    <property type="term" value="F:transcription cis-regulatory region binding"/>
    <property type="evidence" value="ECO:0007669"/>
    <property type="project" value="TreeGrafter"/>
</dbReference>
<evidence type="ECO:0000313" key="10">
    <source>
        <dbReference type="Proteomes" id="UP001221757"/>
    </source>
</evidence>
<evidence type="ECO:0000256" key="6">
    <source>
        <dbReference type="ARBA" id="ARBA00023242"/>
    </source>
</evidence>
<feature type="region of interest" description="Disordered" evidence="7">
    <location>
        <begin position="40"/>
        <end position="63"/>
    </location>
</feature>
<keyword evidence="10" id="KW-1185">Reference proteome</keyword>
<evidence type="ECO:0000256" key="5">
    <source>
        <dbReference type="ARBA" id="ARBA00023163"/>
    </source>
</evidence>
<dbReference type="PANTHER" id="PTHR31845:SF19">
    <property type="entry name" value="TRANSCRIPTION FACTOR DOMAIN-CONTAINING PROTEIN"/>
    <property type="match status" value="1"/>
</dbReference>
<evidence type="ECO:0000256" key="2">
    <source>
        <dbReference type="ARBA" id="ARBA00022723"/>
    </source>
</evidence>
<dbReference type="Gene3D" id="4.10.240.10">
    <property type="entry name" value="Zn(2)-C6 fungal-type DNA-binding domain"/>
    <property type="match status" value="1"/>
</dbReference>
<dbReference type="GO" id="GO:0005634">
    <property type="term" value="C:nucleus"/>
    <property type="evidence" value="ECO:0007669"/>
    <property type="project" value="UniProtKB-SubCell"/>
</dbReference>
<keyword evidence="3" id="KW-0805">Transcription regulation</keyword>
<dbReference type="Pfam" id="PF04082">
    <property type="entry name" value="Fungal_trans"/>
    <property type="match status" value="1"/>
</dbReference>
<dbReference type="SMART" id="SM00066">
    <property type="entry name" value="GAL4"/>
    <property type="match status" value="1"/>
</dbReference>
<dbReference type="SMART" id="SM00906">
    <property type="entry name" value="Fungal_trans"/>
    <property type="match status" value="1"/>
</dbReference>
<feature type="region of interest" description="Disordered" evidence="7">
    <location>
        <begin position="88"/>
        <end position="161"/>
    </location>
</feature>
<evidence type="ECO:0000256" key="4">
    <source>
        <dbReference type="ARBA" id="ARBA00023125"/>
    </source>
</evidence>
<gene>
    <name evidence="9" type="ORF">B0H17DRAFT_918380</name>
</gene>
<evidence type="ECO:0000259" key="8">
    <source>
        <dbReference type="PROSITE" id="PS50048"/>
    </source>
</evidence>
<accession>A0AAD7GX30</accession>
<dbReference type="Pfam" id="PF00172">
    <property type="entry name" value="Zn_clus"/>
    <property type="match status" value="1"/>
</dbReference>
<protein>
    <submittedName>
        <fullName evidence="9">Fungal-specific transcription factor domain-containing protein</fullName>
    </submittedName>
</protein>
<dbReference type="PROSITE" id="PS50048">
    <property type="entry name" value="ZN2_CY6_FUNGAL_2"/>
    <property type="match status" value="1"/>
</dbReference>
<organism evidence="9 10">
    <name type="scientific">Mycena rosella</name>
    <name type="common">Pink bonnet</name>
    <name type="synonym">Agaricus rosellus</name>
    <dbReference type="NCBI Taxonomy" id="1033263"/>
    <lineage>
        <taxon>Eukaryota</taxon>
        <taxon>Fungi</taxon>
        <taxon>Dikarya</taxon>
        <taxon>Basidiomycota</taxon>
        <taxon>Agaricomycotina</taxon>
        <taxon>Agaricomycetes</taxon>
        <taxon>Agaricomycetidae</taxon>
        <taxon>Agaricales</taxon>
        <taxon>Marasmiineae</taxon>
        <taxon>Mycenaceae</taxon>
        <taxon>Mycena</taxon>
    </lineage>
</organism>
<evidence type="ECO:0000256" key="7">
    <source>
        <dbReference type="SAM" id="MobiDB-lite"/>
    </source>
</evidence>